<protein>
    <submittedName>
        <fullName evidence="3">Glycosyltransferase family 2 protein</fullName>
    </submittedName>
</protein>
<sequence>MENLQLKVAIVIPYYNAEKHIKNVLSKIPSYIYKVIIVNDCSPQPLPSALFDVLHENVVYEVIESEVNLGVGGATIKGFRRAWQERIDIVVKVDADNQMDLSFLPELITPLLDNKCQVAKGNRFRDFTALQKMPLVRRMGNLGLSFLTKMATGYWNNFDPTNGYIALNTNLFKELNFNKLSNRYFFETSLLAELYFQKAIIKDVAMPAIYGDEKSSMNVWTMPIIFGSKLFKTFCKRIVKQYFLYDFNIGSLYVFFGLPLFFFGVFFGIYTWIQSAISHELAPTGTIMIITLSIILGFQLLLQAIQYDVIHAPKS</sequence>
<evidence type="ECO:0000256" key="1">
    <source>
        <dbReference type="SAM" id="Phobius"/>
    </source>
</evidence>
<name>A0ABT3EJR8_9FLAO</name>
<comment type="caution">
    <text evidence="3">The sequence shown here is derived from an EMBL/GenBank/DDBJ whole genome shotgun (WGS) entry which is preliminary data.</text>
</comment>
<evidence type="ECO:0000259" key="2">
    <source>
        <dbReference type="Pfam" id="PF00535"/>
    </source>
</evidence>
<evidence type="ECO:0000313" key="4">
    <source>
        <dbReference type="Proteomes" id="UP001165677"/>
    </source>
</evidence>
<dbReference type="InterPro" id="IPR001173">
    <property type="entry name" value="Glyco_trans_2-like"/>
</dbReference>
<dbReference type="PANTHER" id="PTHR48090">
    <property type="entry name" value="UNDECAPRENYL-PHOSPHATE 4-DEOXY-4-FORMAMIDO-L-ARABINOSE TRANSFERASE-RELATED"/>
    <property type="match status" value="1"/>
</dbReference>
<feature type="domain" description="Glycosyltransferase 2-like" evidence="2">
    <location>
        <begin position="10"/>
        <end position="175"/>
    </location>
</feature>
<keyword evidence="1" id="KW-0472">Membrane</keyword>
<gene>
    <name evidence="3" type="ORF">OJ995_11390</name>
</gene>
<feature type="transmembrane region" description="Helical" evidence="1">
    <location>
        <begin position="285"/>
        <end position="305"/>
    </location>
</feature>
<dbReference type="SUPFAM" id="SSF53448">
    <property type="entry name" value="Nucleotide-diphospho-sugar transferases"/>
    <property type="match status" value="1"/>
</dbReference>
<dbReference type="InterPro" id="IPR050256">
    <property type="entry name" value="Glycosyltransferase_2"/>
</dbReference>
<reference evidence="3" key="1">
    <citation type="submission" date="2022-10" db="EMBL/GenBank/DDBJ databases">
        <title>Flavobacterium sp. nov., a bacterium isolated from lake sediment.</title>
        <authorList>
            <person name="Qu J.-H."/>
        </authorList>
    </citation>
    <scope>NUCLEOTIDE SEQUENCE</scope>
    <source>
        <strain evidence="3">TH16-21</strain>
    </source>
</reference>
<keyword evidence="4" id="KW-1185">Reference proteome</keyword>
<keyword evidence="1" id="KW-1133">Transmembrane helix</keyword>
<dbReference type="CDD" id="cd04179">
    <property type="entry name" value="DPM_DPG-synthase_like"/>
    <property type="match status" value="1"/>
</dbReference>
<feature type="transmembrane region" description="Helical" evidence="1">
    <location>
        <begin position="252"/>
        <end position="273"/>
    </location>
</feature>
<dbReference type="RefSeq" id="WP_264369531.1">
    <property type="nucleotide sequence ID" value="NZ_JAPCIO010000008.1"/>
</dbReference>
<dbReference type="Proteomes" id="UP001165677">
    <property type="component" value="Unassembled WGS sequence"/>
</dbReference>
<accession>A0ABT3EJR8</accession>
<dbReference type="Pfam" id="PF00535">
    <property type="entry name" value="Glycos_transf_2"/>
    <property type="match status" value="1"/>
</dbReference>
<dbReference type="InterPro" id="IPR029044">
    <property type="entry name" value="Nucleotide-diphossugar_trans"/>
</dbReference>
<organism evidence="3 4">
    <name type="scientific">Flavobacterium lacisediminis</name>
    <dbReference type="NCBI Taxonomy" id="2989705"/>
    <lineage>
        <taxon>Bacteria</taxon>
        <taxon>Pseudomonadati</taxon>
        <taxon>Bacteroidota</taxon>
        <taxon>Flavobacteriia</taxon>
        <taxon>Flavobacteriales</taxon>
        <taxon>Flavobacteriaceae</taxon>
        <taxon>Flavobacterium</taxon>
    </lineage>
</organism>
<proteinExistence type="predicted"/>
<dbReference type="EMBL" id="JAPCIO010000008">
    <property type="protein sequence ID" value="MCW1148822.1"/>
    <property type="molecule type" value="Genomic_DNA"/>
</dbReference>
<keyword evidence="1" id="KW-0812">Transmembrane</keyword>
<evidence type="ECO:0000313" key="3">
    <source>
        <dbReference type="EMBL" id="MCW1148822.1"/>
    </source>
</evidence>
<dbReference type="Gene3D" id="3.90.550.10">
    <property type="entry name" value="Spore Coat Polysaccharide Biosynthesis Protein SpsA, Chain A"/>
    <property type="match status" value="1"/>
</dbReference>